<evidence type="ECO:0000313" key="2">
    <source>
        <dbReference type="Proteomes" id="UP000320179"/>
    </source>
</evidence>
<dbReference type="Proteomes" id="UP000320179">
    <property type="component" value="Chromosome"/>
</dbReference>
<protein>
    <submittedName>
        <fullName evidence="1">Uncharacterized protein</fullName>
    </submittedName>
</protein>
<dbReference type="EMBL" id="CP017174">
    <property type="protein sequence ID" value="QDE67477.1"/>
    <property type="molecule type" value="Genomic_DNA"/>
</dbReference>
<reference evidence="1 2" key="1">
    <citation type="journal article" date="2019" name="Science">
        <title>Social genes are selection hotspots in kin groups of a soil microbe.</title>
        <authorList>
            <person name="Wielgoss S."/>
            <person name="Wolfensberger R."/>
            <person name="Sun L."/>
            <person name="Fiegna F."/>
            <person name="Velicer G.J."/>
        </authorList>
    </citation>
    <scope>NUCLEOTIDE SEQUENCE [LARGE SCALE GENOMIC DNA]</scope>
    <source>
        <strain evidence="1 2">MC3.5.9c15</strain>
    </source>
</reference>
<accession>A0AAE6KRP0</accession>
<proteinExistence type="predicted"/>
<dbReference type="AlphaFoldDB" id="A0AAE6KRP0"/>
<gene>
    <name evidence="1" type="ORF">BHS09_11040</name>
</gene>
<name>A0AAE6KRP0_MYXXA</name>
<evidence type="ECO:0000313" key="1">
    <source>
        <dbReference type="EMBL" id="QDE67477.1"/>
    </source>
</evidence>
<sequence length="106" mass="11397">MTSVQEARVAEAGASVPGLGLAVYDAQDRKVYEHIIGDFAPDRRVAVAAPGTRFEFGWTPWADRDAGDYAVLGMHLQRDDPGAGVVSFAMRLSTEVRPLIRAALAP</sequence>
<organism evidence="1 2">
    <name type="scientific">Myxococcus xanthus</name>
    <dbReference type="NCBI Taxonomy" id="34"/>
    <lineage>
        <taxon>Bacteria</taxon>
        <taxon>Pseudomonadati</taxon>
        <taxon>Myxococcota</taxon>
        <taxon>Myxococcia</taxon>
        <taxon>Myxococcales</taxon>
        <taxon>Cystobacterineae</taxon>
        <taxon>Myxococcaceae</taxon>
        <taxon>Myxococcus</taxon>
    </lineage>
</organism>